<evidence type="ECO:0000313" key="4">
    <source>
        <dbReference type="Proteomes" id="UP000000753"/>
    </source>
</evidence>
<dbReference type="InterPro" id="IPR003423">
    <property type="entry name" value="OMP_efflux"/>
</dbReference>
<comment type="similarity">
    <text evidence="1">Belongs to the outer membrane factor (OMF) (TC 1.B.17) family.</text>
</comment>
<evidence type="ECO:0000313" key="3">
    <source>
        <dbReference type="EMBL" id="ACJ29821.1"/>
    </source>
</evidence>
<dbReference type="KEGG" id="swp:swp_3109"/>
<accession>B8CPV8</accession>
<dbReference type="Pfam" id="PF02321">
    <property type="entry name" value="OEP"/>
    <property type="match status" value="2"/>
</dbReference>
<keyword evidence="2" id="KW-0472">Membrane</keyword>
<dbReference type="EMBL" id="CP000472">
    <property type="protein sequence ID" value="ACJ29821.1"/>
    <property type="molecule type" value="Genomic_DNA"/>
</dbReference>
<dbReference type="InterPro" id="IPR010131">
    <property type="entry name" value="MdtP/NodT-like"/>
</dbReference>
<dbReference type="Gene3D" id="1.20.1600.10">
    <property type="entry name" value="Outer membrane efflux proteins (OEP)"/>
    <property type="match status" value="1"/>
</dbReference>
<keyword evidence="4" id="KW-1185">Reference proteome</keyword>
<protein>
    <submittedName>
        <fullName evidence="3">Outer membrane efflux protein</fullName>
    </submittedName>
</protein>
<dbReference type="GO" id="GO:0015562">
    <property type="term" value="F:efflux transmembrane transporter activity"/>
    <property type="evidence" value="ECO:0007669"/>
    <property type="project" value="InterPro"/>
</dbReference>
<keyword evidence="2" id="KW-0812">Transmembrane</keyword>
<dbReference type="RefSeq" id="WP_020913172.1">
    <property type="nucleotide sequence ID" value="NC_011566.1"/>
</dbReference>
<sequence length="452" mass="50064">MIRDKSIFLVACQRALITVVISIAGMYCAKSIATEQGSSKQQALAPKTDAGIELAWALEQSLLNNIALKSFPYSLRASEALSLQAGITPNPELSVSVENILGTGDMQGVDNAEITLALSQLIELGDKRQRRIDYAQASQRQQLSDYESTRLQVLAQTTERYYQLLRLQALQTWIERRIELEQASLAAIKDRASAGAVIQADVSKMQLRLVRSNALKQRIDGDFNVAKKKLSAMWSSEVKFARANDELQPLNVLPTAASVLNAIETAPQYLQLLSVERLLIAKRRMEESKATSDITLGVGVKSYDGFDDGALMLNFSMPLQFSNPNEGNILAAKAEEDKAHEQQRFAREQLKLTLLELHQSMLNNAKQAQMLKAQVLPLAKKLQQHTQSAYQTGQVNVLQLADAQSELFSVERELIEAKTAVYMALLAIERITGQSMTVANTNMKPVVAMENR</sequence>
<keyword evidence="2" id="KW-1133">Transmembrane helix</keyword>
<reference evidence="3 4" key="1">
    <citation type="journal article" date="2008" name="PLoS ONE">
        <title>Environmental adaptation: genomic analysis of the piezotolerant and psychrotolerant deep-sea iron reducing bacterium Shewanella piezotolerans WP3.</title>
        <authorList>
            <person name="Wang F."/>
            <person name="Wang J."/>
            <person name="Jian H."/>
            <person name="Zhang B."/>
            <person name="Li S."/>
            <person name="Wang F."/>
            <person name="Zeng X."/>
            <person name="Gao L."/>
            <person name="Bartlett D.H."/>
            <person name="Yu J."/>
            <person name="Hu S."/>
            <person name="Xiao X."/>
        </authorList>
    </citation>
    <scope>NUCLEOTIDE SEQUENCE [LARGE SCALE GENOMIC DNA]</scope>
    <source>
        <strain evidence="4">WP3 / JCM 13877</strain>
    </source>
</reference>
<dbReference type="AlphaFoldDB" id="B8CPV8"/>
<dbReference type="PANTHER" id="PTHR30203:SF24">
    <property type="entry name" value="BLR4935 PROTEIN"/>
    <property type="match status" value="1"/>
</dbReference>
<evidence type="ECO:0000256" key="2">
    <source>
        <dbReference type="SAM" id="Phobius"/>
    </source>
</evidence>
<evidence type="ECO:0000256" key="1">
    <source>
        <dbReference type="ARBA" id="ARBA00007613"/>
    </source>
</evidence>
<proteinExistence type="inferred from homology"/>
<gene>
    <name evidence="3" type="ordered locus">swp_3109</name>
</gene>
<dbReference type="PANTHER" id="PTHR30203">
    <property type="entry name" value="OUTER MEMBRANE CATION EFFLUX PROTEIN"/>
    <property type="match status" value="1"/>
</dbReference>
<dbReference type="SUPFAM" id="SSF56954">
    <property type="entry name" value="Outer membrane efflux proteins (OEP)"/>
    <property type="match status" value="1"/>
</dbReference>
<dbReference type="HOGENOM" id="CLU_012817_14_2_6"/>
<dbReference type="STRING" id="225849.swp_3109"/>
<dbReference type="eggNOG" id="COG1538">
    <property type="taxonomic scope" value="Bacteria"/>
</dbReference>
<organism evidence="3 4">
    <name type="scientific">Shewanella piezotolerans (strain WP3 / JCM 13877)</name>
    <dbReference type="NCBI Taxonomy" id="225849"/>
    <lineage>
        <taxon>Bacteria</taxon>
        <taxon>Pseudomonadati</taxon>
        <taxon>Pseudomonadota</taxon>
        <taxon>Gammaproteobacteria</taxon>
        <taxon>Alteromonadales</taxon>
        <taxon>Shewanellaceae</taxon>
        <taxon>Shewanella</taxon>
    </lineage>
</organism>
<feature type="transmembrane region" description="Helical" evidence="2">
    <location>
        <begin position="7"/>
        <end position="27"/>
    </location>
</feature>
<dbReference type="Proteomes" id="UP000000753">
    <property type="component" value="Chromosome"/>
</dbReference>
<name>B8CPV8_SHEPW</name>